<dbReference type="STRING" id="946122.A0A0C2X5Z9"/>
<dbReference type="HOGENOM" id="CLU_2249411_0_0_1"/>
<protein>
    <submittedName>
        <fullName evidence="2">Uncharacterized protein</fullName>
    </submittedName>
</protein>
<dbReference type="EMBL" id="KN818252">
    <property type="protein sequence ID" value="KIL64148.1"/>
    <property type="molecule type" value="Genomic_DNA"/>
</dbReference>
<dbReference type="Proteomes" id="UP000054549">
    <property type="component" value="Unassembled WGS sequence"/>
</dbReference>
<dbReference type="InParanoid" id="A0A0C2X5Z9"/>
<name>A0A0C2X5Z9_AMAMK</name>
<accession>A0A0C2X5Z9</accession>
<dbReference type="OrthoDB" id="27187at2759"/>
<evidence type="ECO:0000313" key="3">
    <source>
        <dbReference type="Proteomes" id="UP000054549"/>
    </source>
</evidence>
<keyword evidence="3" id="KW-1185">Reference proteome</keyword>
<gene>
    <name evidence="2" type="ORF">M378DRAFT_637423</name>
</gene>
<proteinExistence type="predicted"/>
<dbReference type="AlphaFoldDB" id="A0A0C2X5Z9"/>
<evidence type="ECO:0000313" key="2">
    <source>
        <dbReference type="EMBL" id="KIL64148.1"/>
    </source>
</evidence>
<organism evidence="2 3">
    <name type="scientific">Amanita muscaria (strain Koide BX008)</name>
    <dbReference type="NCBI Taxonomy" id="946122"/>
    <lineage>
        <taxon>Eukaryota</taxon>
        <taxon>Fungi</taxon>
        <taxon>Dikarya</taxon>
        <taxon>Basidiomycota</taxon>
        <taxon>Agaricomycotina</taxon>
        <taxon>Agaricomycetes</taxon>
        <taxon>Agaricomycetidae</taxon>
        <taxon>Agaricales</taxon>
        <taxon>Pluteineae</taxon>
        <taxon>Amanitaceae</taxon>
        <taxon>Amanita</taxon>
    </lineage>
</organism>
<reference evidence="2 3" key="1">
    <citation type="submission" date="2014-04" db="EMBL/GenBank/DDBJ databases">
        <title>Evolutionary Origins and Diversification of the Mycorrhizal Mutualists.</title>
        <authorList>
            <consortium name="DOE Joint Genome Institute"/>
            <consortium name="Mycorrhizal Genomics Consortium"/>
            <person name="Kohler A."/>
            <person name="Kuo A."/>
            <person name="Nagy L.G."/>
            <person name="Floudas D."/>
            <person name="Copeland A."/>
            <person name="Barry K.W."/>
            <person name="Cichocki N."/>
            <person name="Veneault-Fourrey C."/>
            <person name="LaButti K."/>
            <person name="Lindquist E.A."/>
            <person name="Lipzen A."/>
            <person name="Lundell T."/>
            <person name="Morin E."/>
            <person name="Murat C."/>
            <person name="Riley R."/>
            <person name="Ohm R."/>
            <person name="Sun H."/>
            <person name="Tunlid A."/>
            <person name="Henrissat B."/>
            <person name="Grigoriev I.V."/>
            <person name="Hibbett D.S."/>
            <person name="Martin F."/>
        </authorList>
    </citation>
    <scope>NUCLEOTIDE SEQUENCE [LARGE SCALE GENOMIC DNA]</scope>
    <source>
        <strain evidence="2 3">Koide BX008</strain>
    </source>
</reference>
<feature type="region of interest" description="Disordered" evidence="1">
    <location>
        <begin position="43"/>
        <end position="79"/>
    </location>
</feature>
<sequence length="104" mass="11751">MTLLLRRAALLNMPLNALTIPHILARKRDTDITMRITQFYAALDEEDHKDSQNKENASSGKPSSGKQSKRTKRKYIGPTHLRALTIAQRELIVRDGLGDREPSV</sequence>
<evidence type="ECO:0000256" key="1">
    <source>
        <dbReference type="SAM" id="MobiDB-lite"/>
    </source>
</evidence>